<comment type="caution">
    <text evidence="2">The sequence shown here is derived from an EMBL/GenBank/DDBJ whole genome shotgun (WGS) entry which is preliminary data.</text>
</comment>
<dbReference type="InterPro" id="IPR000600">
    <property type="entry name" value="ROK"/>
</dbReference>
<dbReference type="InterPro" id="IPR043129">
    <property type="entry name" value="ATPase_NBD"/>
</dbReference>
<gene>
    <name evidence="2" type="ORF">NDM98_13160</name>
</gene>
<dbReference type="PANTHER" id="PTHR18964:SF170">
    <property type="entry name" value="SUGAR KINASE"/>
    <property type="match status" value="1"/>
</dbReference>
<accession>A0ABT0XKD3</accession>
<evidence type="ECO:0000313" key="3">
    <source>
        <dbReference type="Proteomes" id="UP001203665"/>
    </source>
</evidence>
<comment type="similarity">
    <text evidence="1">Belongs to the ROK (NagC/XylR) family.</text>
</comment>
<keyword evidence="3" id="KW-1185">Reference proteome</keyword>
<dbReference type="PANTHER" id="PTHR18964">
    <property type="entry name" value="ROK (REPRESSOR, ORF, KINASE) FAMILY"/>
    <property type="match status" value="1"/>
</dbReference>
<dbReference type="Gene3D" id="3.30.420.40">
    <property type="match status" value="1"/>
</dbReference>
<proteinExistence type="inferred from homology"/>
<reference evidence="2" key="1">
    <citation type="submission" date="2022-06" db="EMBL/GenBank/DDBJ databases">
        <title>Alkalicoccobacillus porphyridii sp. nov., isolated from a marine red alga, Porphyridium purpureum and reclassification of Shouchella plakortidis and Shouchella gibsonii as Alkalicoccobacillus plakortidis comb. nov. and Alkalicoccobacillus gibsonii comb. nov.</title>
        <authorList>
            <person name="Kim K.H."/>
            <person name="Lee J.K."/>
            <person name="Han D.M."/>
            <person name="Baek J.H."/>
            <person name="Jeon C.O."/>
        </authorList>
    </citation>
    <scope>NUCLEOTIDE SEQUENCE</scope>
    <source>
        <strain evidence="2">DSM 19153</strain>
    </source>
</reference>
<evidence type="ECO:0000256" key="1">
    <source>
        <dbReference type="ARBA" id="ARBA00006479"/>
    </source>
</evidence>
<dbReference type="Proteomes" id="UP001203665">
    <property type="component" value="Unassembled WGS sequence"/>
</dbReference>
<name>A0ABT0XKD3_9BACI</name>
<evidence type="ECO:0000313" key="2">
    <source>
        <dbReference type="EMBL" id="MCM2676346.1"/>
    </source>
</evidence>
<dbReference type="SUPFAM" id="SSF53067">
    <property type="entry name" value="Actin-like ATPase domain"/>
    <property type="match status" value="1"/>
</dbReference>
<protein>
    <submittedName>
        <fullName evidence="2">ROK family protein</fullName>
    </submittedName>
</protein>
<organism evidence="2 3">
    <name type="scientific">Alkalicoccobacillus plakortidis</name>
    <dbReference type="NCBI Taxonomy" id="444060"/>
    <lineage>
        <taxon>Bacteria</taxon>
        <taxon>Bacillati</taxon>
        <taxon>Bacillota</taxon>
        <taxon>Bacilli</taxon>
        <taxon>Bacillales</taxon>
        <taxon>Bacillaceae</taxon>
        <taxon>Alkalicoccobacillus</taxon>
    </lineage>
</organism>
<sequence>MENDAKCAALAELWLGSIKDKKDAIVLILGSAIGGGIIIDGKLHRGANLSAGEVSYINHRFNPETKEVGYFGLDCSAVEMVKKISKLKNLKDETDGEAVFEYINSGDEQAMEVFDTYCNLIAIQILNLHYVIDPELIAIGGGISAQPILIERINQAIDEIKKVNDFHVATPHIVACHFLNDANLYGALYHFEQSRKEE</sequence>
<dbReference type="Pfam" id="PF00480">
    <property type="entry name" value="ROK"/>
    <property type="match status" value="1"/>
</dbReference>
<dbReference type="EMBL" id="JAMQJY010000001">
    <property type="protein sequence ID" value="MCM2676346.1"/>
    <property type="molecule type" value="Genomic_DNA"/>
</dbReference>